<protein>
    <submittedName>
        <fullName evidence="2">Uncharacterized protein</fullName>
    </submittedName>
</protein>
<evidence type="ECO:0000256" key="1">
    <source>
        <dbReference type="SAM" id="MobiDB-lite"/>
    </source>
</evidence>
<sequence length="131" mass="14863">MCMSEMWQAENGEQKTEKKGYRFIGPLAQRSFLHGSFPKTEPRPKGAENREKRLQVHRATCAEVIPAQLLSKNGTASKRSRVGGGFSSWTLNACPVFSIAPRLCPKDLRFFLRFPWRRFLKGISGGHLNKI</sequence>
<dbReference type="EMBL" id="LJJB01000015">
    <property type="protein sequence ID" value="KQL43529.1"/>
    <property type="molecule type" value="Genomic_DNA"/>
</dbReference>
<accession>A0ABR5MZR2</accession>
<reference evidence="2 3" key="1">
    <citation type="submission" date="2015-09" db="EMBL/GenBank/DDBJ databases">
        <title>Genome sequencing project for genomic taxonomy and phylogenomics of Bacillus-like bacteria.</title>
        <authorList>
            <person name="Liu B."/>
            <person name="Wang J."/>
            <person name="Zhu Y."/>
            <person name="Liu G."/>
            <person name="Chen Q."/>
            <person name="Chen Z."/>
            <person name="Lan J."/>
            <person name="Che J."/>
            <person name="Ge C."/>
            <person name="Shi H."/>
            <person name="Pan Z."/>
            <person name="Liu X."/>
        </authorList>
    </citation>
    <scope>NUCLEOTIDE SEQUENCE [LARGE SCALE GENOMIC DNA]</scope>
    <source>
        <strain evidence="2 3">DSM 8552</strain>
    </source>
</reference>
<feature type="compositionally biased region" description="Basic and acidic residues" evidence="1">
    <location>
        <begin position="40"/>
        <end position="53"/>
    </location>
</feature>
<comment type="caution">
    <text evidence="2">The sequence shown here is derived from an EMBL/GenBank/DDBJ whole genome shotgun (WGS) entry which is preliminary data.</text>
</comment>
<evidence type="ECO:0000313" key="3">
    <source>
        <dbReference type="Proteomes" id="UP000051063"/>
    </source>
</evidence>
<keyword evidence="3" id="KW-1185">Reference proteome</keyword>
<dbReference type="Proteomes" id="UP000051063">
    <property type="component" value="Unassembled WGS sequence"/>
</dbReference>
<proteinExistence type="predicted"/>
<evidence type="ECO:0000313" key="2">
    <source>
        <dbReference type="EMBL" id="KQL43529.1"/>
    </source>
</evidence>
<feature type="region of interest" description="Disordered" evidence="1">
    <location>
        <begin position="34"/>
        <end position="53"/>
    </location>
</feature>
<name>A0ABR5MZR2_BRECH</name>
<gene>
    <name evidence="2" type="ORF">AN963_29220</name>
</gene>
<organism evidence="2 3">
    <name type="scientific">Brevibacillus choshinensis</name>
    <dbReference type="NCBI Taxonomy" id="54911"/>
    <lineage>
        <taxon>Bacteria</taxon>
        <taxon>Bacillati</taxon>
        <taxon>Bacillota</taxon>
        <taxon>Bacilli</taxon>
        <taxon>Bacillales</taxon>
        <taxon>Paenibacillaceae</taxon>
        <taxon>Brevibacillus</taxon>
    </lineage>
</organism>